<accession>A0A7Y9JHW0</accession>
<name>A0A7Y9JHW0_9ACTN</name>
<proteinExistence type="predicted"/>
<evidence type="ECO:0000256" key="1">
    <source>
        <dbReference type="SAM" id="MobiDB-lite"/>
    </source>
</evidence>
<sequence>MQVRVLRARSPGGGVDGPADVLPESDEVLGTVARPVHHDPSGGVLVGVADVEDVAGVDLVPGDLARAVAAHHAEPGAVRVVPDVGHSGRSGQRQVDVEHHRQVQPDHVVLGDREIVHHRRARHLDLAALGQRPVRREPVVGEEGLERPVPEEQQVAGDRVLLRMRGHGAGEAPAEVAGADRLQLGRHLVGESGLHQRPDPARVRDDVGVGLHRAAVEGEVVADERRLVEVGVGPHPPVAVPLGAAVPQPDAVDHSVAGEPVPARLAGLGVRSVAQVAAGQFGGQHAGDLEVAGVGLVGDGGQVTVQPGGGALGGVLAHLGAPFRAAPRREVSGRTARAATWRAPPSTVARAG</sequence>
<dbReference type="AlphaFoldDB" id="A0A7Y9JHW0"/>
<feature type="region of interest" description="Disordered" evidence="1">
    <location>
        <begin position="1"/>
        <end position="22"/>
    </location>
</feature>
<feature type="region of interest" description="Disordered" evidence="1">
    <location>
        <begin position="81"/>
        <end position="100"/>
    </location>
</feature>
<evidence type="ECO:0000313" key="3">
    <source>
        <dbReference type="Proteomes" id="UP000529783"/>
    </source>
</evidence>
<keyword evidence="3" id="KW-1185">Reference proteome</keyword>
<protein>
    <submittedName>
        <fullName evidence="2">Uncharacterized protein</fullName>
    </submittedName>
</protein>
<gene>
    <name evidence="2" type="ORF">BJY14_005745</name>
</gene>
<reference evidence="2 3" key="1">
    <citation type="submission" date="2020-07" db="EMBL/GenBank/DDBJ databases">
        <title>Sequencing the genomes of 1000 actinobacteria strains.</title>
        <authorList>
            <person name="Klenk H.-P."/>
        </authorList>
    </citation>
    <scope>NUCLEOTIDE SEQUENCE [LARGE SCALE GENOMIC DNA]</scope>
    <source>
        <strain evidence="2 3">DSM 40398</strain>
    </source>
</reference>
<organism evidence="2 3">
    <name type="scientific">Actinomadura luteofluorescens</name>
    <dbReference type="NCBI Taxonomy" id="46163"/>
    <lineage>
        <taxon>Bacteria</taxon>
        <taxon>Bacillati</taxon>
        <taxon>Actinomycetota</taxon>
        <taxon>Actinomycetes</taxon>
        <taxon>Streptosporangiales</taxon>
        <taxon>Thermomonosporaceae</taxon>
        <taxon>Actinomadura</taxon>
    </lineage>
</organism>
<evidence type="ECO:0000313" key="2">
    <source>
        <dbReference type="EMBL" id="NYD49762.1"/>
    </source>
</evidence>
<comment type="caution">
    <text evidence="2">The sequence shown here is derived from an EMBL/GenBank/DDBJ whole genome shotgun (WGS) entry which is preliminary data.</text>
</comment>
<dbReference type="Proteomes" id="UP000529783">
    <property type="component" value="Unassembled WGS sequence"/>
</dbReference>
<dbReference type="EMBL" id="JACCBA010000001">
    <property type="protein sequence ID" value="NYD49762.1"/>
    <property type="molecule type" value="Genomic_DNA"/>
</dbReference>